<dbReference type="EMBL" id="CP014699">
    <property type="protein sequence ID" value="AND79700.1"/>
    <property type="molecule type" value="Genomic_DNA"/>
</dbReference>
<dbReference type="STRING" id="1811193.A0O21_06510"/>
<feature type="compositionally biased region" description="Polar residues" evidence="1">
    <location>
        <begin position="218"/>
        <end position="229"/>
    </location>
</feature>
<sequence>MFKAYKKFWLQYADFTGKSTRSDYWWVVLCNFLIALPFGLIASAIFMSQIFSILASYADSYYTMTEEELAYLILSNLGALLPLMLIGVIWNIAIFVPTLALQVRRLRDAGFHWAFIFFNLGQLLLPIPFIGWLFALGCQVTLIVFFCFPSKNQAGSISAGYAAAPQTPTAAPDGSVKAAETSAAVHEAPSALSHTVADSADSAAHHSEPVSPAMDSAVTPNSETESFDSAISEKGE</sequence>
<evidence type="ECO:0000313" key="3">
    <source>
        <dbReference type="EMBL" id="AND79700.1"/>
    </source>
</evidence>
<dbReference type="PANTHER" id="PTHR34980">
    <property type="entry name" value="INNER MEMBRANE PROTEIN-RELATED-RELATED"/>
    <property type="match status" value="1"/>
</dbReference>
<evidence type="ECO:0008006" key="5">
    <source>
        <dbReference type="Google" id="ProtNLM"/>
    </source>
</evidence>
<evidence type="ECO:0000313" key="4">
    <source>
        <dbReference type="Proteomes" id="UP000077317"/>
    </source>
</evidence>
<dbReference type="Pfam" id="PF05656">
    <property type="entry name" value="DUF805"/>
    <property type="match status" value="1"/>
</dbReference>
<keyword evidence="2" id="KW-0472">Membrane</keyword>
<accession>A0A172Q8C2</accession>
<evidence type="ECO:0000256" key="1">
    <source>
        <dbReference type="SAM" id="MobiDB-lite"/>
    </source>
</evidence>
<reference evidence="3 4" key="1">
    <citation type="journal article" date="2016" name="Int. J. Syst. Evol. Microbiol.">
        <title>Streptococcuspantholopis sp. nov., isolated from faeces of the Tibetan antelope (Pantholops hodgsonii).</title>
        <authorList>
            <person name="Bai X."/>
            <person name="Xiong Y."/>
            <person name="Lu S."/>
            <person name="Jin D."/>
            <person name="Lai X."/>
            <person name="Yang J."/>
            <person name="Niu L."/>
            <person name="Hu S."/>
            <person name="Meng X."/>
            <person name="Pu J."/>
            <person name="Ye C."/>
            <person name="Xu J."/>
        </authorList>
    </citation>
    <scope>NUCLEOTIDE SEQUENCE [LARGE SCALE GENOMIC DNA]</scope>
    <source>
        <strain evidence="3 4">TA 26</strain>
    </source>
</reference>
<name>A0A172Q8C2_9STRE</name>
<dbReference type="Proteomes" id="UP000077317">
    <property type="component" value="Chromosome"/>
</dbReference>
<keyword evidence="4" id="KW-1185">Reference proteome</keyword>
<dbReference type="OrthoDB" id="2285053at2"/>
<dbReference type="GO" id="GO:0005886">
    <property type="term" value="C:plasma membrane"/>
    <property type="evidence" value="ECO:0007669"/>
    <property type="project" value="TreeGrafter"/>
</dbReference>
<keyword evidence="2" id="KW-0812">Transmembrane</keyword>
<dbReference type="PANTHER" id="PTHR34980:SF2">
    <property type="entry name" value="INNER MEMBRANE PROTEIN YHAH-RELATED"/>
    <property type="match status" value="1"/>
</dbReference>
<dbReference type="AlphaFoldDB" id="A0A172Q8C2"/>
<feature type="transmembrane region" description="Helical" evidence="2">
    <location>
        <begin position="69"/>
        <end position="94"/>
    </location>
</feature>
<feature type="transmembrane region" description="Helical" evidence="2">
    <location>
        <begin position="24"/>
        <end position="57"/>
    </location>
</feature>
<evidence type="ECO:0000256" key="2">
    <source>
        <dbReference type="SAM" id="Phobius"/>
    </source>
</evidence>
<protein>
    <recommendedName>
        <fullName evidence="5">DUF805 domain-containing protein</fullName>
    </recommendedName>
</protein>
<keyword evidence="2" id="KW-1133">Transmembrane helix</keyword>
<gene>
    <name evidence="3" type="ORF">A0O21_06510</name>
</gene>
<feature type="region of interest" description="Disordered" evidence="1">
    <location>
        <begin position="172"/>
        <end position="236"/>
    </location>
</feature>
<organism evidence="3 4">
    <name type="scientific">Streptococcus pantholopis</name>
    <dbReference type="NCBI Taxonomy" id="1811193"/>
    <lineage>
        <taxon>Bacteria</taxon>
        <taxon>Bacillati</taxon>
        <taxon>Bacillota</taxon>
        <taxon>Bacilli</taxon>
        <taxon>Lactobacillales</taxon>
        <taxon>Streptococcaceae</taxon>
        <taxon>Streptococcus</taxon>
    </lineage>
</organism>
<dbReference type="KEGG" id="spat:A0O21_06510"/>
<dbReference type="RefSeq" id="WP_067063185.1">
    <property type="nucleotide sequence ID" value="NZ_CP014699.1"/>
</dbReference>
<proteinExistence type="predicted"/>
<reference evidence="4" key="2">
    <citation type="submission" date="2016-03" db="EMBL/GenBank/DDBJ databases">
        <title>Streptococcus antelopensis sp. nov., isolated from the feces of the Tibetan antelope (Pantholops hodgsonii) in Hoh Xil National Nature Reserve, Qinghai, China.</title>
        <authorList>
            <person name="Bai X."/>
        </authorList>
    </citation>
    <scope>NUCLEOTIDE SEQUENCE [LARGE SCALE GENOMIC DNA]</scope>
    <source>
        <strain evidence="4">TA 26</strain>
    </source>
</reference>
<dbReference type="InterPro" id="IPR008523">
    <property type="entry name" value="DUF805"/>
</dbReference>